<feature type="transmembrane region" description="Helical" evidence="1">
    <location>
        <begin position="337"/>
        <end position="354"/>
    </location>
</feature>
<keyword evidence="3" id="KW-1185">Reference proteome</keyword>
<organism evidence="2 3">
    <name type="scientific">Novosphingobium capsulatum</name>
    <dbReference type="NCBI Taxonomy" id="13688"/>
    <lineage>
        <taxon>Bacteria</taxon>
        <taxon>Pseudomonadati</taxon>
        <taxon>Pseudomonadota</taxon>
        <taxon>Alphaproteobacteria</taxon>
        <taxon>Sphingomonadales</taxon>
        <taxon>Sphingomonadaceae</taxon>
        <taxon>Novosphingobium</taxon>
    </lineage>
</organism>
<sequence>MRVALISLMENVPVDLAGDGAVQSGGNPGFLPIAGHSIARHQLGLALALGATRIVVHAEMLSAEIVEIQHVAEQRGARFHIITAARALVPLVSAEDELIVFAEGFLAMPEDARRILDEAPGVLALPVEAGVAAGFERIDINHAWAGAMRMPGRVVAGLGDLPPEWNPVAALLRLATQARLPLRAVPQALLAAGRWRLVRNEADAHAAENDWLAQHTAAGHVRSPGEWLAVQAVRRIGPALLHARTRPWVAMAAALLLVLLALGAGWWGRAGLAFALVGLGWVVLQAGRLLARVEQASLMQASGRLRGGALFGPLVDGALVAICAWRASGGPTAQTAWFPPLVLVLILWLFPVVLRDFRWTAWLCDRLLVALTLLVVGLFMPLETGLRVIVVVLLATALAQAHGLFPNRLLTNGT</sequence>
<keyword evidence="1" id="KW-0812">Transmembrane</keyword>
<evidence type="ECO:0000313" key="2">
    <source>
        <dbReference type="EMBL" id="MDR6509571.1"/>
    </source>
</evidence>
<feature type="transmembrane region" description="Helical" evidence="1">
    <location>
        <begin position="248"/>
        <end position="267"/>
    </location>
</feature>
<proteinExistence type="predicted"/>
<keyword evidence="1" id="KW-1133">Transmembrane helix</keyword>
<keyword evidence="1" id="KW-0472">Membrane</keyword>
<name>A0ABU1MHM4_9SPHN</name>
<feature type="transmembrane region" description="Helical" evidence="1">
    <location>
        <begin position="361"/>
        <end position="380"/>
    </location>
</feature>
<dbReference type="RefSeq" id="WP_231627555.1">
    <property type="nucleotide sequence ID" value="NZ_JAVDRD010000001.1"/>
</dbReference>
<evidence type="ECO:0000256" key="1">
    <source>
        <dbReference type="SAM" id="Phobius"/>
    </source>
</evidence>
<feature type="transmembrane region" description="Helical" evidence="1">
    <location>
        <begin position="303"/>
        <end position="325"/>
    </location>
</feature>
<protein>
    <submittedName>
        <fullName evidence="2">Uncharacterized protein</fullName>
    </submittedName>
</protein>
<dbReference type="Proteomes" id="UP001184150">
    <property type="component" value="Unassembled WGS sequence"/>
</dbReference>
<dbReference type="EMBL" id="JAVDRD010000001">
    <property type="protein sequence ID" value="MDR6509571.1"/>
    <property type="molecule type" value="Genomic_DNA"/>
</dbReference>
<evidence type="ECO:0000313" key="3">
    <source>
        <dbReference type="Proteomes" id="UP001184150"/>
    </source>
</evidence>
<reference evidence="2 3" key="1">
    <citation type="submission" date="2023-07" db="EMBL/GenBank/DDBJ databases">
        <title>Sorghum-associated microbial communities from plants grown in Nebraska, USA.</title>
        <authorList>
            <person name="Schachtman D."/>
        </authorList>
    </citation>
    <scope>NUCLEOTIDE SEQUENCE [LARGE SCALE GENOMIC DNA]</scope>
    <source>
        <strain evidence="2 3">DS1027</strain>
    </source>
</reference>
<gene>
    <name evidence="2" type="ORF">J2792_000411</name>
</gene>
<comment type="caution">
    <text evidence="2">The sequence shown here is derived from an EMBL/GenBank/DDBJ whole genome shotgun (WGS) entry which is preliminary data.</text>
</comment>
<feature type="transmembrane region" description="Helical" evidence="1">
    <location>
        <begin position="273"/>
        <end position="291"/>
    </location>
</feature>
<accession>A0ABU1MHM4</accession>